<evidence type="ECO:0000313" key="6">
    <source>
        <dbReference type="Proteomes" id="UP000788262"/>
    </source>
</evidence>
<dbReference type="Gene3D" id="3.40.47.10">
    <property type="match status" value="1"/>
</dbReference>
<evidence type="ECO:0000313" key="5">
    <source>
        <dbReference type="EMBL" id="MBN0049354.1"/>
    </source>
</evidence>
<reference evidence="5 6" key="1">
    <citation type="submission" date="2021-02" db="EMBL/GenBank/DDBJ databases">
        <title>Whole genome sequencing of Streptomyces actuosus VRA1.</title>
        <authorList>
            <person name="Sen G."/>
            <person name="Sen A."/>
        </authorList>
    </citation>
    <scope>NUCLEOTIDE SEQUENCE [LARGE SCALE GENOMIC DNA]</scope>
    <source>
        <strain evidence="5 6">VRA1</strain>
    </source>
</reference>
<keyword evidence="2" id="KW-0511">Multifunctional enzyme</keyword>
<dbReference type="InterPro" id="IPR016039">
    <property type="entry name" value="Thiolase-like"/>
</dbReference>
<dbReference type="SUPFAM" id="SSF53901">
    <property type="entry name" value="Thiolase-like"/>
    <property type="match status" value="1"/>
</dbReference>
<dbReference type="Pfam" id="PF16197">
    <property type="entry name" value="KAsynt_C_assoc"/>
    <property type="match status" value="1"/>
</dbReference>
<evidence type="ECO:0000256" key="3">
    <source>
        <dbReference type="SAM" id="MobiDB-lite"/>
    </source>
</evidence>
<feature type="non-terminal residue" evidence="5">
    <location>
        <position position="196"/>
    </location>
</feature>
<dbReference type="EMBL" id="JAFFZS010000146">
    <property type="protein sequence ID" value="MBN0049354.1"/>
    <property type="molecule type" value="Genomic_DNA"/>
</dbReference>
<dbReference type="InterPro" id="IPR001227">
    <property type="entry name" value="Ac_transferase_dom_sf"/>
</dbReference>
<name>A0ABS2W224_STRAS</name>
<dbReference type="Proteomes" id="UP000788262">
    <property type="component" value="Unassembled WGS sequence"/>
</dbReference>
<dbReference type="InterPro" id="IPR032821">
    <property type="entry name" value="PKS_assoc"/>
</dbReference>
<feature type="non-terminal residue" evidence="5">
    <location>
        <position position="1"/>
    </location>
</feature>
<evidence type="ECO:0000256" key="1">
    <source>
        <dbReference type="ARBA" id="ARBA00022679"/>
    </source>
</evidence>
<organism evidence="5 6">
    <name type="scientific">Streptomyces actuosus</name>
    <dbReference type="NCBI Taxonomy" id="1885"/>
    <lineage>
        <taxon>Bacteria</taxon>
        <taxon>Bacillati</taxon>
        <taxon>Actinomycetota</taxon>
        <taxon>Actinomycetes</taxon>
        <taxon>Kitasatosporales</taxon>
        <taxon>Streptomycetaceae</taxon>
        <taxon>Streptomyces</taxon>
    </lineage>
</organism>
<protein>
    <submittedName>
        <fullName evidence="5">Beta-ketoacyl synthase</fullName>
    </submittedName>
</protein>
<feature type="domain" description="Polyketide synthase C-terminal extension" evidence="4">
    <location>
        <begin position="5"/>
        <end position="117"/>
    </location>
</feature>
<proteinExistence type="predicted"/>
<dbReference type="InterPro" id="IPR016035">
    <property type="entry name" value="Acyl_Trfase/lysoPLipase"/>
</dbReference>
<evidence type="ECO:0000259" key="4">
    <source>
        <dbReference type="Pfam" id="PF16197"/>
    </source>
</evidence>
<dbReference type="Gene3D" id="3.40.366.10">
    <property type="entry name" value="Malonyl-Coenzyme A Acyl Carrier Protein, domain 2"/>
    <property type="match status" value="1"/>
</dbReference>
<comment type="caution">
    <text evidence="5">The sequence shown here is derived from an EMBL/GenBank/DDBJ whole genome shotgun (WGS) entry which is preliminary data.</text>
</comment>
<keyword evidence="1" id="KW-0808">Transferase</keyword>
<gene>
    <name evidence="5" type="ORF">JS756_35995</name>
</gene>
<dbReference type="SUPFAM" id="SSF52151">
    <property type="entry name" value="FabD/lysophospholipase-like"/>
    <property type="match status" value="1"/>
</dbReference>
<sequence length="196" mass="20367">GDVALLTRDTAWERAEDRPRRAGVSSFGISGTNAHVILEEGPPTVESSRATADGDVPAEATGSRTVPLPLSAAEPGALRAQAERLVSLMASDPELSPQDVGLSLATTRSALEHRAVVLAADREQALRGLRAVAQQETPGHVLTGAVTAGGGRTAFLFAGQGSQRLGMGRELYETYPVFADAFDAVCLHLDVALPSG</sequence>
<evidence type="ECO:0000256" key="2">
    <source>
        <dbReference type="ARBA" id="ARBA00023268"/>
    </source>
</evidence>
<dbReference type="PANTHER" id="PTHR43775">
    <property type="entry name" value="FATTY ACID SYNTHASE"/>
    <property type="match status" value="1"/>
</dbReference>
<feature type="region of interest" description="Disordered" evidence="3">
    <location>
        <begin position="42"/>
        <end position="69"/>
    </location>
</feature>
<dbReference type="PANTHER" id="PTHR43775:SF51">
    <property type="entry name" value="INACTIVE PHENOLPHTHIOCEROL SYNTHESIS POLYKETIDE SYNTHASE TYPE I PKS1-RELATED"/>
    <property type="match status" value="1"/>
</dbReference>
<dbReference type="Gene3D" id="3.30.70.3290">
    <property type="match status" value="1"/>
</dbReference>
<dbReference type="InterPro" id="IPR050091">
    <property type="entry name" value="PKS_NRPS_Biosynth_Enz"/>
</dbReference>
<accession>A0ABS2W224</accession>
<keyword evidence="6" id="KW-1185">Reference proteome</keyword>